<evidence type="ECO:0008006" key="4">
    <source>
        <dbReference type="Google" id="ProtNLM"/>
    </source>
</evidence>
<feature type="chain" id="PRO_5012824162" description="DUF2846 domain-containing protein" evidence="1">
    <location>
        <begin position="27"/>
        <end position="136"/>
    </location>
</feature>
<dbReference type="Proteomes" id="UP000193450">
    <property type="component" value="Chromosome"/>
</dbReference>
<sequence>MKKLMGQLIVIGAVLMSTMMANIALAGEPSADQAKEHNLVIYRGVDRSAMSYRIMVDGIRVGKLSKDAVIGLHLPAGEHVISATDAKRTELMVVVAEGAVTYVSGEVDKRHRLSLDTVEPDKGAVAAMAPAMATIN</sequence>
<feature type="signal peptide" evidence="1">
    <location>
        <begin position="1"/>
        <end position="26"/>
    </location>
</feature>
<reference evidence="2 3" key="1">
    <citation type="submission" date="2016-11" db="EMBL/GenBank/DDBJ databases">
        <title>Trade-off between light-utilization and light-protection in marine flavobacteria.</title>
        <authorList>
            <person name="Kumagai Y."/>
        </authorList>
    </citation>
    <scope>NUCLEOTIDE SEQUENCE [LARGE SCALE GENOMIC DNA]</scope>
    <source>
        <strain evidence="2 3">NBRC 107125</strain>
    </source>
</reference>
<accession>A0A1X9NA19</accession>
<evidence type="ECO:0000313" key="3">
    <source>
        <dbReference type="Proteomes" id="UP000193450"/>
    </source>
</evidence>
<dbReference type="OrthoDB" id="5739464at2"/>
<dbReference type="RefSeq" id="WP_085757391.1">
    <property type="nucleotide sequence ID" value="NZ_CP019343.1"/>
</dbReference>
<gene>
    <name evidence="2" type="ORF">BST96_03665</name>
</gene>
<dbReference type="EMBL" id="CP019343">
    <property type="protein sequence ID" value="ARN73282.1"/>
    <property type="molecule type" value="Genomic_DNA"/>
</dbReference>
<keyword evidence="1" id="KW-0732">Signal</keyword>
<organism evidence="2 3">
    <name type="scientific">Oceanicoccus sagamiensis</name>
    <dbReference type="NCBI Taxonomy" id="716816"/>
    <lineage>
        <taxon>Bacteria</taxon>
        <taxon>Pseudomonadati</taxon>
        <taxon>Pseudomonadota</taxon>
        <taxon>Gammaproteobacteria</taxon>
        <taxon>Cellvibrionales</taxon>
        <taxon>Spongiibacteraceae</taxon>
        <taxon>Oceanicoccus</taxon>
    </lineage>
</organism>
<proteinExistence type="predicted"/>
<name>A0A1X9NA19_9GAMM</name>
<keyword evidence="3" id="KW-1185">Reference proteome</keyword>
<protein>
    <recommendedName>
        <fullName evidence="4">DUF2846 domain-containing protein</fullName>
    </recommendedName>
</protein>
<evidence type="ECO:0000256" key="1">
    <source>
        <dbReference type="SAM" id="SignalP"/>
    </source>
</evidence>
<evidence type="ECO:0000313" key="2">
    <source>
        <dbReference type="EMBL" id="ARN73282.1"/>
    </source>
</evidence>
<dbReference type="AlphaFoldDB" id="A0A1X9NA19"/>
<dbReference type="KEGG" id="osg:BST96_03665"/>